<dbReference type="InterPro" id="IPR006597">
    <property type="entry name" value="Sel1-like"/>
</dbReference>
<dbReference type="SUPFAM" id="SSF81901">
    <property type="entry name" value="HCP-like"/>
    <property type="match status" value="7"/>
</dbReference>
<dbReference type="VEuPathDB" id="FungiDB:LCOR_03412.1"/>
<reference evidence="3" key="1">
    <citation type="submission" date="2013-08" db="EMBL/GenBank/DDBJ databases">
        <title>Gene expansion shapes genome architecture in the human pathogen Lichtheimia corymbifera: an evolutionary genomics analysis in the ancient terrestrial Mucorales (Mucoromycotina).</title>
        <authorList>
            <person name="Schwartze V.U."/>
            <person name="Winter S."/>
            <person name="Shelest E."/>
            <person name="Marcet-Houben M."/>
            <person name="Horn F."/>
            <person name="Wehner S."/>
            <person name="Hoffmann K."/>
            <person name="Riege K."/>
            <person name="Sammeth M."/>
            <person name="Nowrousian M."/>
            <person name="Valiante V."/>
            <person name="Linde J."/>
            <person name="Jacobsen I.D."/>
            <person name="Marz M."/>
            <person name="Brakhage A.A."/>
            <person name="Gabaldon T."/>
            <person name="Bocker S."/>
            <person name="Voigt K."/>
        </authorList>
    </citation>
    <scope>NUCLEOTIDE SEQUENCE [LARGE SCALE GENOMIC DNA]</scope>
    <source>
        <strain evidence="3">FSU 9682</strain>
    </source>
</reference>
<evidence type="ECO:0000256" key="2">
    <source>
        <dbReference type="SAM" id="MobiDB-lite"/>
    </source>
</evidence>
<evidence type="ECO:0000256" key="1">
    <source>
        <dbReference type="ARBA" id="ARBA00038101"/>
    </source>
</evidence>
<gene>
    <name evidence="3" type="ORF">LCOR_03412.1</name>
</gene>
<dbReference type="InterPro" id="IPR050767">
    <property type="entry name" value="Sel1_AlgK"/>
</dbReference>
<protein>
    <submittedName>
        <fullName evidence="3">Sel1 repeat protein</fullName>
    </submittedName>
</protein>
<name>A0A068RSA7_9FUNG</name>
<accession>A0A068RSA7</accession>
<dbReference type="EMBL" id="CBTN010000011">
    <property type="protein sequence ID" value="CDH51861.1"/>
    <property type="molecule type" value="Genomic_DNA"/>
</dbReference>
<evidence type="ECO:0000313" key="4">
    <source>
        <dbReference type="Proteomes" id="UP000027586"/>
    </source>
</evidence>
<dbReference type="PANTHER" id="PTHR11102">
    <property type="entry name" value="SEL-1-LIKE PROTEIN"/>
    <property type="match status" value="1"/>
</dbReference>
<dbReference type="Proteomes" id="UP000027586">
    <property type="component" value="Unassembled WGS sequence"/>
</dbReference>
<sequence>MGAHQSKQNKRRAHHGSSTRHQPPLPPNQSHNQQHHHVTRQPLRSQQLQQQRQRASLKQQQQQKSVSHHFVPEQQSQLHLPVSPPQPAYTAEPLLIEDEDDDDDVQRRLSIDFMDSQSSILLKNKFAAVVGGCDSTFSSTSSHNASSPSLSNYDQPLYLPPTMSSITSSSSASSARTALFSTLSSLSSTASSISSIHIKQAHDATLPILDHRHPTTTHTASSSTLTLPTTATVVDDENQRMDEAYNRLDRWIMQPDISDRQVVAEAYYPYAVFHYYGLSPSRQPNYPLAYKYFQQAAKENMVLLQTCRDQEQRERIIGIISNAQYNLGEMWASGKGVARVDTIKAAQYFKAAAENQHATARYMMGYYHHHGIAMSKTEQPRKNIDQAIEWYTLAAEQGHDKAQAALGTLLLDRRQPQEALKWLHLAADKEEHVNADALLQLAYVYEEGVGDTVTPNKRLAFEYYERYLRLVPVSDPQYGNMHYLMGISFRNHSLLNDSTDLATDHERAIMHLTRAANAGHAQAQRALGTMYEQGLGFSCADEHQAHALFTKAAAQGDVLALGSLGKQYEWGRGCIRDTTKATQCYQRAAESGCVPAQLALAMLFEKLGRIDDALPWFERVASADKDDLGKVYRSTAQLRIALHKRDRSGLEALASKSGVPDEAHYWLGRWWKAEKSPKAFQHFLHAAELGHMLSQFHVADMLANGLLGVSKDRVAAYHWYTKASAQGHALSQLCEALYYIQAIPPVAKVDLTKAESLLRCAVRKGSPEAMVRLAQVLLKTSLDKKKEAVDWLLKAATKDDTSAMRELATIYESDGDYKSGYEWLQRAIDEQHNDPRAWYALSQYYEKGWWCCSGEEAEPDVNKALECLRKAEALGYIRASFEIALLYERRSQWTSALRQYDVILQKFDATTHPYGWHALLAKHRLEVLHGAGVNSADSNKMVREQETYRSLSEMVKTHKDKAEAVEAFELLGICCENGLGIQCDITKAMAWYTKATHLSIPTTSTSLALDQARARCRLVHLLITHEKHNEALQQLRLVEPYLDQMKGHVSSETVTQAREARYHLGYLLLHHQNQAQEAKRWLIEAAAQGHTGAMYELGKQAMREGNHSEAKHRFSQGHVMGHASSKRELALLLLQDVDSNENDHSNNDDDDDDDDERNIDMIKYLLEEAVDMQDTEAMFELGQLYEHGLGKKFPADRLEAYALYKMAGALQHKLACIYAGEVCYGLKRFTEALDWFRRVPDHWIARFRMALYGLQLEPDAERTWFTTLCDAVPTEPPSSSIYERRIWSKACECIGECFERGQGIDQDDDKAILWYTRSADLTSVRAVSAMHRLAQIYDKKKQDDSVLEWLRAAAEQGDSEAQFQVGLFHKYGRGGLLVNSVAAASYLSKAMVQRHPRATYELADTYWQIRDYPKGWQCFQDAADKQGIVEALRALGFLYDRGFAELDRTGKLFTVTQDRMKAIDYFCKAADMNDKASILMLGSYYEASCLQEDSPLEKALAFYEKAGGAQSTNPVLEFVIGRLFHTMADHAPALHREAYIRFERAANIKNQEMTDSNNDTQTDYSTANAQIMVALYHLYGWYAPEHKPKKGFEMLLQLERDGNNDVQRDVKEQIARCYENGIGTSKDLSQALLHWKRLCELGVKNALVIVEEYHKDGIATDEELQSAQRSFRATQVDNIIPSEEREETASSSASSYTN</sequence>
<comment type="caution">
    <text evidence="3">The sequence shown here is derived from an EMBL/GenBank/DDBJ whole genome shotgun (WGS) entry which is preliminary data.</text>
</comment>
<proteinExistence type="inferred from homology"/>
<dbReference type="SMART" id="SM00671">
    <property type="entry name" value="SEL1"/>
    <property type="match status" value="23"/>
</dbReference>
<dbReference type="InterPro" id="IPR019734">
    <property type="entry name" value="TPR_rpt"/>
</dbReference>
<dbReference type="InterPro" id="IPR011990">
    <property type="entry name" value="TPR-like_helical_dom_sf"/>
</dbReference>
<dbReference type="STRING" id="1263082.A0A068RSA7"/>
<evidence type="ECO:0000313" key="3">
    <source>
        <dbReference type="EMBL" id="CDH51861.1"/>
    </source>
</evidence>
<dbReference type="SMART" id="SM00028">
    <property type="entry name" value="TPR"/>
    <property type="match status" value="6"/>
</dbReference>
<keyword evidence="4" id="KW-1185">Reference proteome</keyword>
<dbReference type="PANTHER" id="PTHR11102:SF160">
    <property type="entry name" value="ERAD-ASSOCIATED E3 UBIQUITIN-PROTEIN LIGASE COMPONENT HRD3"/>
    <property type="match status" value="1"/>
</dbReference>
<dbReference type="Pfam" id="PF08238">
    <property type="entry name" value="Sel1"/>
    <property type="match status" value="21"/>
</dbReference>
<dbReference type="OrthoDB" id="272077at2759"/>
<feature type="region of interest" description="Disordered" evidence="2">
    <location>
        <begin position="1"/>
        <end position="88"/>
    </location>
</feature>
<feature type="compositionally biased region" description="Low complexity" evidence="2">
    <location>
        <begin position="1689"/>
        <end position="1698"/>
    </location>
</feature>
<organism evidence="3 4">
    <name type="scientific">Lichtheimia corymbifera JMRC:FSU:9682</name>
    <dbReference type="NCBI Taxonomy" id="1263082"/>
    <lineage>
        <taxon>Eukaryota</taxon>
        <taxon>Fungi</taxon>
        <taxon>Fungi incertae sedis</taxon>
        <taxon>Mucoromycota</taxon>
        <taxon>Mucoromycotina</taxon>
        <taxon>Mucoromycetes</taxon>
        <taxon>Mucorales</taxon>
        <taxon>Lichtheimiaceae</taxon>
        <taxon>Lichtheimia</taxon>
    </lineage>
</organism>
<feature type="compositionally biased region" description="Low complexity" evidence="2">
    <location>
        <begin position="40"/>
        <end position="65"/>
    </location>
</feature>
<comment type="similarity">
    <text evidence="1">Belongs to the sel-1 family.</text>
</comment>
<feature type="region of interest" description="Disordered" evidence="2">
    <location>
        <begin position="1679"/>
        <end position="1698"/>
    </location>
</feature>
<dbReference type="Gene3D" id="1.25.40.10">
    <property type="entry name" value="Tetratricopeptide repeat domain"/>
    <property type="match status" value="4"/>
</dbReference>
<feature type="compositionally biased region" description="Basic residues" evidence="2">
    <location>
        <begin position="7"/>
        <end position="18"/>
    </location>
</feature>